<dbReference type="EMBL" id="NRRE01000035">
    <property type="protein sequence ID" value="MBK1699276.1"/>
    <property type="molecule type" value="Genomic_DNA"/>
</dbReference>
<accession>A0A934QLY7</accession>
<dbReference type="Proteomes" id="UP000778970">
    <property type="component" value="Unassembled WGS sequence"/>
</dbReference>
<sequence>MADPRPLLDRPIARVVALLLFAGMVAALLLPDWDGLFTYGSGPPANPDLTRCLDKRLGDVRQMQADGTITDAQASQFRERAQNYCHSRFGG</sequence>
<protein>
    <submittedName>
        <fullName evidence="2">Uncharacterized protein</fullName>
    </submittedName>
</protein>
<dbReference type="AlphaFoldDB" id="A0A934QLY7"/>
<dbReference type="RefSeq" id="WP_037256583.1">
    <property type="nucleotide sequence ID" value="NZ_NRRE01000035.1"/>
</dbReference>
<reference evidence="2" key="1">
    <citation type="submission" date="2017-08" db="EMBL/GenBank/DDBJ databases">
        <authorList>
            <person name="Imhoff J.F."/>
            <person name="Rahn T."/>
            <person name="Kuenzel S."/>
            <person name="Neulinger S.C."/>
        </authorList>
    </citation>
    <scope>NUCLEOTIDE SEQUENCE</scope>
    <source>
        <strain evidence="2">DSM 9154</strain>
    </source>
</reference>
<keyword evidence="3" id="KW-1185">Reference proteome</keyword>
<keyword evidence="1" id="KW-1133">Transmembrane helix</keyword>
<keyword evidence="1" id="KW-0472">Membrane</keyword>
<gene>
    <name evidence="2" type="ORF">CKO21_18675</name>
</gene>
<evidence type="ECO:0000313" key="3">
    <source>
        <dbReference type="Proteomes" id="UP000778970"/>
    </source>
</evidence>
<proteinExistence type="predicted"/>
<evidence type="ECO:0000313" key="2">
    <source>
        <dbReference type="EMBL" id="MBK1699276.1"/>
    </source>
</evidence>
<reference evidence="2" key="2">
    <citation type="journal article" date="2020" name="Microorganisms">
        <title>Osmotic Adaptation and Compatible Solute Biosynthesis of Phototrophic Bacteria as Revealed from Genome Analyses.</title>
        <authorList>
            <person name="Imhoff J.F."/>
            <person name="Rahn T."/>
            <person name="Kunzel S."/>
            <person name="Keller A."/>
            <person name="Neulinger S.C."/>
        </authorList>
    </citation>
    <scope>NUCLEOTIDE SEQUENCE</scope>
    <source>
        <strain evidence="2">DSM 9154</strain>
    </source>
</reference>
<feature type="transmembrane region" description="Helical" evidence="1">
    <location>
        <begin position="12"/>
        <end position="30"/>
    </location>
</feature>
<organism evidence="2 3">
    <name type="scientific">Rhodovibrio salinarum</name>
    <dbReference type="NCBI Taxonomy" id="1087"/>
    <lineage>
        <taxon>Bacteria</taxon>
        <taxon>Pseudomonadati</taxon>
        <taxon>Pseudomonadota</taxon>
        <taxon>Alphaproteobacteria</taxon>
        <taxon>Rhodospirillales</taxon>
        <taxon>Rhodovibrionaceae</taxon>
        <taxon>Rhodovibrio</taxon>
    </lineage>
</organism>
<comment type="caution">
    <text evidence="2">The sequence shown here is derived from an EMBL/GenBank/DDBJ whole genome shotgun (WGS) entry which is preliminary data.</text>
</comment>
<evidence type="ECO:0000256" key="1">
    <source>
        <dbReference type="SAM" id="Phobius"/>
    </source>
</evidence>
<keyword evidence="1" id="KW-0812">Transmembrane</keyword>
<name>A0A934QLY7_9PROT</name>